<dbReference type="InterPro" id="IPR039506">
    <property type="entry name" value="SPOB_a"/>
</dbReference>
<keyword evidence="19" id="KW-1185">Reference proteome</keyword>
<dbReference type="SMART" id="SM00387">
    <property type="entry name" value="HATPase_c"/>
    <property type="match status" value="1"/>
</dbReference>
<keyword evidence="4" id="KW-1003">Cell membrane</keyword>
<keyword evidence="6" id="KW-0808">Transferase</keyword>
<proteinExistence type="predicted"/>
<keyword evidence="7 16" id="KW-0812">Transmembrane</keyword>
<dbReference type="Gene3D" id="3.30.565.10">
    <property type="entry name" value="Histidine kinase-like ATPase, C-terminal domain"/>
    <property type="match status" value="1"/>
</dbReference>
<name>A0A077LV18_9MICO</name>
<keyword evidence="13 16" id="KW-0472">Membrane</keyword>
<dbReference type="Pfam" id="PF17203">
    <property type="entry name" value="sCache_3_2"/>
    <property type="match status" value="1"/>
</dbReference>
<evidence type="ECO:0000256" key="14">
    <source>
        <dbReference type="SAM" id="Coils"/>
    </source>
</evidence>
<evidence type="ECO:0000256" key="15">
    <source>
        <dbReference type="SAM" id="MobiDB-lite"/>
    </source>
</evidence>
<protein>
    <recommendedName>
        <fullName evidence="3">histidine kinase</fullName>
        <ecNumber evidence="3">2.7.13.3</ecNumber>
    </recommendedName>
</protein>
<evidence type="ECO:0000313" key="19">
    <source>
        <dbReference type="Proteomes" id="UP000035721"/>
    </source>
</evidence>
<comment type="subcellular location">
    <subcellularLocation>
        <location evidence="2">Cell membrane</location>
        <topology evidence="2">Multi-pass membrane protein</topology>
    </subcellularLocation>
</comment>
<sequence>MSAVFVAVVAVVIVAALGGSLIAARQIIEQQAEDAALAIARTAASDPRYAEWITGHPPDPDGPVQASTEQLRRRTKALYVVVTDRRGVRYSHPNPDLVGQVVSTDPSVALSGRDAEAIERGTLGWSARGKVPLRDAEGRVVGSVSVGISLSAVQELQRGLASVMLGVGVLAVAISLLAVVWQTRRLHRITHGLELEEMADLLREHAAVLGGALEGILAVDAGGRVRLANKVVRRYLDAGVVLGQPAAASGLPPPLVELLGEGARDWPEAGRLMVLNGRILLVRRITVERHGRHLGVVLVLADRTDLDDLGRELEATRGLMDALRAQAHEYTNRLHALAGLLHLGHHDDAEDYLVKLTGAESWSRGVEDPYLNGILEAKGALASELGVELRVTDATWVEGTLVRPLDTITVIGNLLDNAVRAAARGHRRPAWVEVSLLSDEDDLVVHVIDSGDGIPPDREGDVFASGWTTKELDRSGHGLGLALARTTARHHGGDVVLQDGRGDSHGAVFQALMRTALRRTTGSRHSGLPIEESVSE</sequence>
<keyword evidence="8" id="KW-0547">Nucleotide-binding</keyword>
<gene>
    <name evidence="18" type="ORF">BN12_1350003</name>
</gene>
<evidence type="ECO:0000256" key="4">
    <source>
        <dbReference type="ARBA" id="ARBA00022475"/>
    </source>
</evidence>
<evidence type="ECO:0000313" key="18">
    <source>
        <dbReference type="EMBL" id="CCH76592.1"/>
    </source>
</evidence>
<evidence type="ECO:0000256" key="16">
    <source>
        <dbReference type="SAM" id="Phobius"/>
    </source>
</evidence>
<dbReference type="InterPro" id="IPR005467">
    <property type="entry name" value="His_kinase_dom"/>
</dbReference>
<evidence type="ECO:0000256" key="2">
    <source>
        <dbReference type="ARBA" id="ARBA00004651"/>
    </source>
</evidence>
<evidence type="ECO:0000259" key="17">
    <source>
        <dbReference type="PROSITE" id="PS50109"/>
    </source>
</evidence>
<evidence type="ECO:0000256" key="8">
    <source>
        <dbReference type="ARBA" id="ARBA00022741"/>
    </source>
</evidence>
<dbReference type="InterPro" id="IPR016120">
    <property type="entry name" value="Sig_transdc_His_kin_SpoOB"/>
</dbReference>
<evidence type="ECO:0000256" key="3">
    <source>
        <dbReference type="ARBA" id="ARBA00012438"/>
    </source>
</evidence>
<keyword evidence="11 16" id="KW-1133">Transmembrane helix</keyword>
<keyword evidence="12" id="KW-0902">Two-component regulatory system</keyword>
<evidence type="ECO:0000256" key="9">
    <source>
        <dbReference type="ARBA" id="ARBA00022777"/>
    </source>
</evidence>
<accession>A0A077LV18</accession>
<keyword evidence="9 18" id="KW-0418">Kinase</keyword>
<evidence type="ECO:0000256" key="10">
    <source>
        <dbReference type="ARBA" id="ARBA00022840"/>
    </source>
</evidence>
<organism evidence="18 19">
    <name type="scientific">Nostocoides japonicum T1-X7</name>
    <dbReference type="NCBI Taxonomy" id="1194083"/>
    <lineage>
        <taxon>Bacteria</taxon>
        <taxon>Bacillati</taxon>
        <taxon>Actinomycetota</taxon>
        <taxon>Actinomycetes</taxon>
        <taxon>Micrococcales</taxon>
        <taxon>Intrasporangiaceae</taxon>
        <taxon>Nostocoides</taxon>
    </lineage>
</organism>
<dbReference type="PANTHER" id="PTHR45436">
    <property type="entry name" value="SENSOR HISTIDINE KINASE YKOH"/>
    <property type="match status" value="1"/>
</dbReference>
<evidence type="ECO:0000256" key="1">
    <source>
        <dbReference type="ARBA" id="ARBA00000085"/>
    </source>
</evidence>
<comment type="catalytic activity">
    <reaction evidence="1">
        <text>ATP + protein L-histidine = ADP + protein N-phospho-L-histidine.</text>
        <dbReference type="EC" id="2.7.13.3"/>
    </reaction>
</comment>
<dbReference type="Gene3D" id="3.30.450.20">
    <property type="entry name" value="PAS domain"/>
    <property type="match status" value="2"/>
</dbReference>
<evidence type="ECO:0000256" key="6">
    <source>
        <dbReference type="ARBA" id="ARBA00022679"/>
    </source>
</evidence>
<dbReference type="InterPro" id="IPR003594">
    <property type="entry name" value="HATPase_dom"/>
</dbReference>
<dbReference type="InterPro" id="IPR050428">
    <property type="entry name" value="TCS_sensor_his_kinase"/>
</dbReference>
<feature type="region of interest" description="Disordered" evidence="15">
    <location>
        <begin position="50"/>
        <end position="69"/>
    </location>
</feature>
<dbReference type="InterPro" id="IPR036890">
    <property type="entry name" value="HATPase_C_sf"/>
</dbReference>
<keyword evidence="5" id="KW-0597">Phosphoprotein</keyword>
<evidence type="ECO:0000256" key="12">
    <source>
        <dbReference type="ARBA" id="ARBA00023012"/>
    </source>
</evidence>
<dbReference type="GO" id="GO:0005886">
    <property type="term" value="C:plasma membrane"/>
    <property type="evidence" value="ECO:0007669"/>
    <property type="project" value="UniProtKB-SubCell"/>
</dbReference>
<keyword evidence="14" id="KW-0175">Coiled coil</keyword>
<dbReference type="Gene3D" id="1.10.287.130">
    <property type="match status" value="1"/>
</dbReference>
<keyword evidence="10" id="KW-0067">ATP-binding</keyword>
<dbReference type="InterPro" id="IPR029151">
    <property type="entry name" value="Sensor-like_sf"/>
</dbReference>
<reference evidence="18 19" key="1">
    <citation type="journal article" date="2013" name="ISME J.">
        <title>A metabolic model for members of the genus Tetrasphaera involved in enhanced biological phosphorus removal.</title>
        <authorList>
            <person name="Kristiansen R."/>
            <person name="Nguyen H.T.T."/>
            <person name="Saunders A.M."/>
            <person name="Nielsen J.L."/>
            <person name="Wimmer R."/>
            <person name="Le V.Q."/>
            <person name="McIlroy S.J."/>
            <person name="Petrovski S."/>
            <person name="Seviour R.J."/>
            <person name="Calteau A."/>
            <person name="Nielsen K.L."/>
            <person name="Nielsen P.H."/>
        </authorList>
    </citation>
    <scope>NUCLEOTIDE SEQUENCE [LARGE SCALE GENOMIC DNA]</scope>
    <source>
        <strain evidence="18 19">T1-X7</strain>
    </source>
</reference>
<evidence type="ECO:0000256" key="5">
    <source>
        <dbReference type="ARBA" id="ARBA00022553"/>
    </source>
</evidence>
<evidence type="ECO:0000256" key="11">
    <source>
        <dbReference type="ARBA" id="ARBA00022989"/>
    </source>
</evidence>
<dbReference type="Pfam" id="PF02518">
    <property type="entry name" value="HATPase_c"/>
    <property type="match status" value="1"/>
</dbReference>
<dbReference type="SUPFAM" id="SSF55890">
    <property type="entry name" value="Sporulation response regulatory protein Spo0B"/>
    <property type="match status" value="1"/>
</dbReference>
<feature type="domain" description="Histidine kinase" evidence="17">
    <location>
        <begin position="410"/>
        <end position="517"/>
    </location>
</feature>
<feature type="coiled-coil region" evidence="14">
    <location>
        <begin position="306"/>
        <end position="333"/>
    </location>
</feature>
<dbReference type="PRINTS" id="PR00344">
    <property type="entry name" value="BCTRLSENSOR"/>
</dbReference>
<dbReference type="EMBL" id="CAJB01000041">
    <property type="protein sequence ID" value="CCH76592.1"/>
    <property type="molecule type" value="Genomic_DNA"/>
</dbReference>
<dbReference type="GO" id="GO:0000155">
    <property type="term" value="F:phosphorelay sensor kinase activity"/>
    <property type="evidence" value="ECO:0007669"/>
    <property type="project" value="InterPro"/>
</dbReference>
<evidence type="ECO:0000256" key="13">
    <source>
        <dbReference type="ARBA" id="ARBA00023136"/>
    </source>
</evidence>
<evidence type="ECO:0000256" key="7">
    <source>
        <dbReference type="ARBA" id="ARBA00022692"/>
    </source>
</evidence>
<dbReference type="SUPFAM" id="SSF55874">
    <property type="entry name" value="ATPase domain of HSP90 chaperone/DNA topoisomerase II/histidine kinase"/>
    <property type="match status" value="1"/>
</dbReference>
<dbReference type="GO" id="GO:0005524">
    <property type="term" value="F:ATP binding"/>
    <property type="evidence" value="ECO:0007669"/>
    <property type="project" value="UniProtKB-KW"/>
</dbReference>
<dbReference type="InterPro" id="IPR004358">
    <property type="entry name" value="Sig_transdc_His_kin-like_C"/>
</dbReference>
<dbReference type="SUPFAM" id="SSF103190">
    <property type="entry name" value="Sensory domain-like"/>
    <property type="match status" value="1"/>
</dbReference>
<comment type="caution">
    <text evidence="18">The sequence shown here is derived from an EMBL/GenBank/DDBJ whole genome shotgun (WGS) entry which is preliminary data.</text>
</comment>
<dbReference type="EC" id="2.7.13.3" evidence="3"/>
<feature type="transmembrane region" description="Helical" evidence="16">
    <location>
        <begin position="159"/>
        <end position="181"/>
    </location>
</feature>
<dbReference type="PANTHER" id="PTHR45436:SF5">
    <property type="entry name" value="SENSOR HISTIDINE KINASE TRCS"/>
    <property type="match status" value="1"/>
</dbReference>
<dbReference type="InterPro" id="IPR033463">
    <property type="entry name" value="sCache_3"/>
</dbReference>
<dbReference type="Proteomes" id="UP000035721">
    <property type="component" value="Unassembled WGS sequence"/>
</dbReference>
<dbReference type="STRING" id="1194083.BN12_1350003"/>
<dbReference type="Pfam" id="PF14689">
    <property type="entry name" value="SPOB_a"/>
    <property type="match status" value="1"/>
</dbReference>
<dbReference type="AlphaFoldDB" id="A0A077LV18"/>
<dbReference type="PROSITE" id="PS50109">
    <property type="entry name" value="HIS_KIN"/>
    <property type="match status" value="1"/>
</dbReference>